<sequence>MILENVLIRIGHKQPQIQWIGPPQLTTKGEGSREDSSISYSGICFSSTETEPNSPMILKVTCPAMAPMFANSLVSKPKPEGEPVFTRKTIAGQVGVESALGHLFFCSPFPALMPQAFSWYLSGAHVSSTFGEILQCLPFHWQESSAFPRL</sequence>
<reference evidence="1" key="1">
    <citation type="journal article" date="2013" name="J. Plant Res.">
        <title>Effect of fungi and light on seed germination of three Opuntia species from semiarid lands of central Mexico.</title>
        <authorList>
            <person name="Delgado-Sanchez P."/>
            <person name="Jimenez-Bremont J.F."/>
            <person name="Guerrero-Gonzalez Mde L."/>
            <person name="Flores J."/>
        </authorList>
    </citation>
    <scope>NUCLEOTIDE SEQUENCE</scope>
    <source>
        <tissue evidence="1">Cladode</tissue>
    </source>
</reference>
<accession>A0A7C8YZU2</accession>
<organism evidence="1">
    <name type="scientific">Opuntia streptacantha</name>
    <name type="common">Prickly pear cactus</name>
    <name type="synonym">Opuntia cardona</name>
    <dbReference type="NCBI Taxonomy" id="393608"/>
    <lineage>
        <taxon>Eukaryota</taxon>
        <taxon>Viridiplantae</taxon>
        <taxon>Streptophyta</taxon>
        <taxon>Embryophyta</taxon>
        <taxon>Tracheophyta</taxon>
        <taxon>Spermatophyta</taxon>
        <taxon>Magnoliopsida</taxon>
        <taxon>eudicotyledons</taxon>
        <taxon>Gunneridae</taxon>
        <taxon>Pentapetalae</taxon>
        <taxon>Caryophyllales</taxon>
        <taxon>Cactineae</taxon>
        <taxon>Cactaceae</taxon>
        <taxon>Opuntioideae</taxon>
        <taxon>Opuntia</taxon>
    </lineage>
</organism>
<evidence type="ECO:0000313" key="1">
    <source>
        <dbReference type="EMBL" id="MBA4630754.1"/>
    </source>
</evidence>
<protein>
    <submittedName>
        <fullName evidence="1">Uncharacterized protein</fullName>
    </submittedName>
</protein>
<name>A0A7C8YZU2_OPUST</name>
<reference evidence="1" key="2">
    <citation type="submission" date="2020-07" db="EMBL/GenBank/DDBJ databases">
        <authorList>
            <person name="Vera ALvarez R."/>
            <person name="Arias-Moreno D.M."/>
            <person name="Jimenez-Jacinto V."/>
            <person name="Jimenez-Bremont J.F."/>
            <person name="Swaminathan K."/>
            <person name="Moose S.P."/>
            <person name="Guerrero-Gonzalez M.L."/>
            <person name="Marino-Ramirez L."/>
            <person name="Landsman D."/>
            <person name="Rodriguez-Kessler M."/>
            <person name="Delgado-Sanchez P."/>
        </authorList>
    </citation>
    <scope>NUCLEOTIDE SEQUENCE</scope>
    <source>
        <tissue evidence="1">Cladode</tissue>
    </source>
</reference>
<dbReference type="AlphaFoldDB" id="A0A7C8YZU2"/>
<proteinExistence type="predicted"/>
<dbReference type="EMBL" id="GISG01075002">
    <property type="protein sequence ID" value="MBA4630754.1"/>
    <property type="molecule type" value="Transcribed_RNA"/>
</dbReference>